<accession>A0A562UR94</accession>
<evidence type="ECO:0000313" key="1">
    <source>
        <dbReference type="EMBL" id="TWJ08140.1"/>
    </source>
</evidence>
<name>A0A562UR94_9ACTN</name>
<gene>
    <name evidence="1" type="ORF">LX16_4360</name>
</gene>
<dbReference type="OrthoDB" id="3187690at2"/>
<dbReference type="RefSeq" id="WP_147142319.1">
    <property type="nucleotide sequence ID" value="NZ_BAABIJ010000004.1"/>
</dbReference>
<dbReference type="NCBIfam" id="TIGR02547">
    <property type="entry name" value="casA_cse1"/>
    <property type="match status" value="1"/>
</dbReference>
<comment type="caution">
    <text evidence="1">The sequence shown here is derived from an EMBL/GenBank/DDBJ whole genome shotgun (WGS) entry which is preliminary data.</text>
</comment>
<organism evidence="1 2">
    <name type="scientific">Stackebrandtia albiflava</name>
    <dbReference type="NCBI Taxonomy" id="406432"/>
    <lineage>
        <taxon>Bacteria</taxon>
        <taxon>Bacillati</taxon>
        <taxon>Actinomycetota</taxon>
        <taxon>Actinomycetes</taxon>
        <taxon>Glycomycetales</taxon>
        <taxon>Glycomycetaceae</taxon>
        <taxon>Stackebrandtia</taxon>
    </lineage>
</organism>
<evidence type="ECO:0000313" key="2">
    <source>
        <dbReference type="Proteomes" id="UP000321617"/>
    </source>
</evidence>
<dbReference type="Pfam" id="PF09481">
    <property type="entry name" value="CRISPR_Cse1"/>
    <property type="match status" value="1"/>
</dbReference>
<dbReference type="AlphaFoldDB" id="A0A562UR94"/>
<dbReference type="Gene3D" id="1.10.132.100">
    <property type="match status" value="1"/>
</dbReference>
<sequence>MDIEVRFSLLDSAWIQVLTTDGAVEELSLRELFARADEVVELLGESPTQSFAIMRLLLAIVHRAVDGPSPRGWGDLFEAGALPVASIKEYLDRHADRFWLFHPSTPFYQVVGLRSAKDEVSGLEKLISDVPTGGPLFIGRSGTALERISFAEATRWLVQLQGYDVSGIKTGAVGDPRVKGGKGYPIGTGHAGALGGVYVRGGNLTETLLLNLVSDRDVGTAVWERPPHTSAPEGTAAVERRPTGVADLYTWQSRRIRLVCDGEAVTGVVVANGDRLPAHETFPLEPMTMWRRSRIQEKKLGLPLVYFPRLHDPEKSLWRSAESLLPAPPAGTANAEPDFRPPGVVEHLETQADADAFGQQTSTVTLRAVGMQYGTQNAVTNEVVTDDLEFQAALLRETHPELRRLVRDAVEAAVEACKAVGLFAADLVRAAGGDSFAQVAQRDRAREAGYHAIDGEFREWLSGLGEHTDVEDAAIDWQQRAGRALRRLKHGLIAATPPSAYRGRTEDDRQINVATAERWLNHRLRKALPKAHASDETREVAA</sequence>
<dbReference type="EMBL" id="VLLL01000008">
    <property type="protein sequence ID" value="TWJ08140.1"/>
    <property type="molecule type" value="Genomic_DNA"/>
</dbReference>
<dbReference type="Proteomes" id="UP000321617">
    <property type="component" value="Unassembled WGS sequence"/>
</dbReference>
<proteinExistence type="predicted"/>
<keyword evidence="2" id="KW-1185">Reference proteome</keyword>
<protein>
    <submittedName>
        <fullName evidence="1">CRISPR system Cascade subunit CasA</fullName>
    </submittedName>
</protein>
<reference evidence="1 2" key="1">
    <citation type="journal article" date="2013" name="Stand. Genomic Sci.">
        <title>Genomic Encyclopedia of Type Strains, Phase I: The one thousand microbial genomes (KMG-I) project.</title>
        <authorList>
            <person name="Kyrpides N.C."/>
            <person name="Woyke T."/>
            <person name="Eisen J.A."/>
            <person name="Garrity G."/>
            <person name="Lilburn T.G."/>
            <person name="Beck B.J."/>
            <person name="Whitman W.B."/>
            <person name="Hugenholtz P."/>
            <person name="Klenk H.P."/>
        </authorList>
    </citation>
    <scope>NUCLEOTIDE SEQUENCE [LARGE SCALE GENOMIC DNA]</scope>
    <source>
        <strain evidence="1 2">DSM 45044</strain>
    </source>
</reference>
<dbReference type="CDD" id="cd09729">
    <property type="entry name" value="Cse1_I-E"/>
    <property type="match status" value="1"/>
</dbReference>
<dbReference type="InterPro" id="IPR013381">
    <property type="entry name" value="CRISPR-assoc_prot_Cse1"/>
</dbReference>